<accession>B4K1E3</accession>
<evidence type="ECO:0000313" key="2">
    <source>
        <dbReference type="Proteomes" id="UP000001070"/>
    </source>
</evidence>
<evidence type="ECO:0000313" key="1">
    <source>
        <dbReference type="EMBL" id="EDV90392.1"/>
    </source>
</evidence>
<proteinExistence type="predicted"/>
<organism evidence="2">
    <name type="scientific">Drosophila grimshawi</name>
    <name type="common">Hawaiian fruit fly</name>
    <name type="synonym">Idiomyia grimshawi</name>
    <dbReference type="NCBI Taxonomy" id="7222"/>
    <lineage>
        <taxon>Eukaryota</taxon>
        <taxon>Metazoa</taxon>
        <taxon>Ecdysozoa</taxon>
        <taxon>Arthropoda</taxon>
        <taxon>Hexapoda</taxon>
        <taxon>Insecta</taxon>
        <taxon>Pterygota</taxon>
        <taxon>Neoptera</taxon>
        <taxon>Endopterygota</taxon>
        <taxon>Diptera</taxon>
        <taxon>Brachycera</taxon>
        <taxon>Muscomorpha</taxon>
        <taxon>Ephydroidea</taxon>
        <taxon>Drosophilidae</taxon>
        <taxon>Drosophila</taxon>
        <taxon>Hawaiian Drosophila</taxon>
    </lineage>
</organism>
<dbReference type="HOGENOM" id="CLU_3016375_0_0_1"/>
<reference evidence="1 2" key="1">
    <citation type="journal article" date="2007" name="Nature">
        <title>Evolution of genes and genomes on the Drosophila phylogeny.</title>
        <authorList>
            <consortium name="Drosophila 12 Genomes Consortium"/>
            <person name="Clark A.G."/>
            <person name="Eisen M.B."/>
            <person name="Smith D.R."/>
            <person name="Bergman C.M."/>
            <person name="Oliver B."/>
            <person name="Markow T.A."/>
            <person name="Kaufman T.C."/>
            <person name="Kellis M."/>
            <person name="Gelbart W."/>
            <person name="Iyer V.N."/>
            <person name="Pollard D.A."/>
            <person name="Sackton T.B."/>
            <person name="Larracuente A.M."/>
            <person name="Singh N.D."/>
            <person name="Abad J.P."/>
            <person name="Abt D.N."/>
            <person name="Adryan B."/>
            <person name="Aguade M."/>
            <person name="Akashi H."/>
            <person name="Anderson W.W."/>
            <person name="Aquadro C.F."/>
            <person name="Ardell D.H."/>
            <person name="Arguello R."/>
            <person name="Artieri C.G."/>
            <person name="Barbash D.A."/>
            <person name="Barker D."/>
            <person name="Barsanti P."/>
            <person name="Batterham P."/>
            <person name="Batzoglou S."/>
            <person name="Begun D."/>
            <person name="Bhutkar A."/>
            <person name="Blanco E."/>
            <person name="Bosak S.A."/>
            <person name="Bradley R.K."/>
            <person name="Brand A.D."/>
            <person name="Brent M.R."/>
            <person name="Brooks A.N."/>
            <person name="Brown R.H."/>
            <person name="Butlin R.K."/>
            <person name="Caggese C."/>
            <person name="Calvi B.R."/>
            <person name="Bernardo de Carvalho A."/>
            <person name="Caspi A."/>
            <person name="Castrezana S."/>
            <person name="Celniker S.E."/>
            <person name="Chang J.L."/>
            <person name="Chapple C."/>
            <person name="Chatterji S."/>
            <person name="Chinwalla A."/>
            <person name="Civetta A."/>
            <person name="Clifton S.W."/>
            <person name="Comeron J.M."/>
            <person name="Costello J.C."/>
            <person name="Coyne J.A."/>
            <person name="Daub J."/>
            <person name="David R.G."/>
            <person name="Delcher A.L."/>
            <person name="Delehaunty K."/>
            <person name="Do C.B."/>
            <person name="Ebling H."/>
            <person name="Edwards K."/>
            <person name="Eickbush T."/>
            <person name="Evans J.D."/>
            <person name="Filipski A."/>
            <person name="Findeiss S."/>
            <person name="Freyhult E."/>
            <person name="Fulton L."/>
            <person name="Fulton R."/>
            <person name="Garcia A.C."/>
            <person name="Gardiner A."/>
            <person name="Garfield D.A."/>
            <person name="Garvin B.E."/>
            <person name="Gibson G."/>
            <person name="Gilbert D."/>
            <person name="Gnerre S."/>
            <person name="Godfrey J."/>
            <person name="Good R."/>
            <person name="Gotea V."/>
            <person name="Gravely B."/>
            <person name="Greenberg A.J."/>
            <person name="Griffiths-Jones S."/>
            <person name="Gross S."/>
            <person name="Guigo R."/>
            <person name="Gustafson E.A."/>
            <person name="Haerty W."/>
            <person name="Hahn M.W."/>
            <person name="Halligan D.L."/>
            <person name="Halpern A.L."/>
            <person name="Halter G.M."/>
            <person name="Han M.V."/>
            <person name="Heger A."/>
            <person name="Hillier L."/>
            <person name="Hinrichs A.S."/>
            <person name="Holmes I."/>
            <person name="Hoskins R.A."/>
            <person name="Hubisz M.J."/>
            <person name="Hultmark D."/>
            <person name="Huntley M.A."/>
            <person name="Jaffe D.B."/>
            <person name="Jagadeeshan S."/>
            <person name="Jeck W.R."/>
            <person name="Johnson J."/>
            <person name="Jones C.D."/>
            <person name="Jordan W.C."/>
            <person name="Karpen G.H."/>
            <person name="Kataoka E."/>
            <person name="Keightley P.D."/>
            <person name="Kheradpour P."/>
            <person name="Kirkness E.F."/>
            <person name="Koerich L.B."/>
            <person name="Kristiansen K."/>
            <person name="Kudrna D."/>
            <person name="Kulathinal R.J."/>
            <person name="Kumar S."/>
            <person name="Kwok R."/>
            <person name="Lander E."/>
            <person name="Langley C.H."/>
            <person name="Lapoint R."/>
            <person name="Lazzaro B.P."/>
            <person name="Lee S.J."/>
            <person name="Levesque L."/>
            <person name="Li R."/>
            <person name="Lin C.F."/>
            <person name="Lin M.F."/>
            <person name="Lindblad-Toh K."/>
            <person name="Llopart A."/>
            <person name="Long M."/>
            <person name="Low L."/>
            <person name="Lozovsky E."/>
            <person name="Lu J."/>
            <person name="Luo M."/>
            <person name="Machado C.A."/>
            <person name="Makalowski W."/>
            <person name="Marzo M."/>
            <person name="Matsuda M."/>
            <person name="Matzkin L."/>
            <person name="McAllister B."/>
            <person name="McBride C.S."/>
            <person name="McKernan B."/>
            <person name="McKernan K."/>
            <person name="Mendez-Lago M."/>
            <person name="Minx P."/>
            <person name="Mollenhauer M.U."/>
            <person name="Montooth K."/>
            <person name="Mount S.M."/>
            <person name="Mu X."/>
            <person name="Myers E."/>
            <person name="Negre B."/>
            <person name="Newfeld S."/>
            <person name="Nielsen R."/>
            <person name="Noor M.A."/>
            <person name="O'Grady P."/>
            <person name="Pachter L."/>
            <person name="Papaceit M."/>
            <person name="Parisi M.J."/>
            <person name="Parisi M."/>
            <person name="Parts L."/>
            <person name="Pedersen J.S."/>
            <person name="Pesole G."/>
            <person name="Phillippy A.M."/>
            <person name="Ponting C.P."/>
            <person name="Pop M."/>
            <person name="Porcelli D."/>
            <person name="Powell J.R."/>
            <person name="Prohaska S."/>
            <person name="Pruitt K."/>
            <person name="Puig M."/>
            <person name="Quesneville H."/>
            <person name="Ram K.R."/>
            <person name="Rand D."/>
            <person name="Rasmussen M.D."/>
            <person name="Reed L.K."/>
            <person name="Reenan R."/>
            <person name="Reily A."/>
            <person name="Remington K.A."/>
            <person name="Rieger T.T."/>
            <person name="Ritchie M.G."/>
            <person name="Robin C."/>
            <person name="Rogers Y.H."/>
            <person name="Rohde C."/>
            <person name="Rozas J."/>
            <person name="Rubenfield M.J."/>
            <person name="Ruiz A."/>
            <person name="Russo S."/>
            <person name="Salzberg S.L."/>
            <person name="Sanchez-Gracia A."/>
            <person name="Saranga D.J."/>
            <person name="Sato H."/>
            <person name="Schaeffer S.W."/>
            <person name="Schatz M.C."/>
            <person name="Schlenke T."/>
            <person name="Schwartz R."/>
            <person name="Segarra C."/>
            <person name="Singh R.S."/>
            <person name="Sirot L."/>
            <person name="Sirota M."/>
            <person name="Sisneros N.B."/>
            <person name="Smith C.D."/>
            <person name="Smith T.F."/>
            <person name="Spieth J."/>
            <person name="Stage D.E."/>
            <person name="Stark A."/>
            <person name="Stephan W."/>
            <person name="Strausberg R.L."/>
            <person name="Strempel S."/>
            <person name="Sturgill D."/>
            <person name="Sutton G."/>
            <person name="Sutton G.G."/>
            <person name="Tao W."/>
            <person name="Teichmann S."/>
            <person name="Tobari Y.N."/>
            <person name="Tomimura Y."/>
            <person name="Tsolas J.M."/>
            <person name="Valente V.L."/>
            <person name="Venter E."/>
            <person name="Venter J.C."/>
            <person name="Vicario S."/>
            <person name="Vieira F.G."/>
            <person name="Vilella A.J."/>
            <person name="Villasante A."/>
            <person name="Walenz B."/>
            <person name="Wang J."/>
            <person name="Wasserman M."/>
            <person name="Watts T."/>
            <person name="Wilson D."/>
            <person name="Wilson R.K."/>
            <person name="Wing R.A."/>
            <person name="Wolfner M.F."/>
            <person name="Wong A."/>
            <person name="Wong G.K."/>
            <person name="Wu C.I."/>
            <person name="Wu G."/>
            <person name="Yamamoto D."/>
            <person name="Yang H.P."/>
            <person name="Yang S.P."/>
            <person name="Yorke J.A."/>
            <person name="Yoshida K."/>
            <person name="Zdobnov E."/>
            <person name="Zhang P."/>
            <person name="Zhang Y."/>
            <person name="Zimin A.V."/>
            <person name="Baldwin J."/>
            <person name="Abdouelleil A."/>
            <person name="Abdulkadir J."/>
            <person name="Abebe A."/>
            <person name="Abera B."/>
            <person name="Abreu J."/>
            <person name="Acer S.C."/>
            <person name="Aftuck L."/>
            <person name="Alexander A."/>
            <person name="An P."/>
            <person name="Anderson E."/>
            <person name="Anderson S."/>
            <person name="Arachi H."/>
            <person name="Azer M."/>
            <person name="Bachantsang P."/>
            <person name="Barry A."/>
            <person name="Bayul T."/>
            <person name="Berlin A."/>
            <person name="Bessette D."/>
            <person name="Bloom T."/>
            <person name="Blye J."/>
            <person name="Boguslavskiy L."/>
            <person name="Bonnet C."/>
            <person name="Boukhgalter B."/>
            <person name="Bourzgui I."/>
            <person name="Brown A."/>
            <person name="Cahill P."/>
            <person name="Channer S."/>
            <person name="Cheshatsang Y."/>
            <person name="Chuda L."/>
            <person name="Citroen M."/>
            <person name="Collymore A."/>
            <person name="Cooke P."/>
            <person name="Costello M."/>
            <person name="D'Aco K."/>
            <person name="Daza R."/>
            <person name="De Haan G."/>
            <person name="DeGray S."/>
            <person name="DeMaso C."/>
            <person name="Dhargay N."/>
            <person name="Dooley K."/>
            <person name="Dooley E."/>
            <person name="Doricent M."/>
            <person name="Dorje P."/>
            <person name="Dorjee K."/>
            <person name="Dupes A."/>
            <person name="Elong R."/>
            <person name="Falk J."/>
            <person name="Farina A."/>
            <person name="Faro S."/>
            <person name="Ferguson D."/>
            <person name="Fisher S."/>
            <person name="Foley C.D."/>
            <person name="Franke A."/>
            <person name="Friedrich D."/>
            <person name="Gadbois L."/>
            <person name="Gearin G."/>
            <person name="Gearin C.R."/>
            <person name="Giannoukos G."/>
            <person name="Goode T."/>
            <person name="Graham J."/>
            <person name="Grandbois E."/>
            <person name="Grewal S."/>
            <person name="Gyaltsen K."/>
            <person name="Hafez N."/>
            <person name="Hagos B."/>
            <person name="Hall J."/>
            <person name="Henson C."/>
            <person name="Hollinger A."/>
            <person name="Honan T."/>
            <person name="Huard M.D."/>
            <person name="Hughes L."/>
            <person name="Hurhula B."/>
            <person name="Husby M.E."/>
            <person name="Kamat A."/>
            <person name="Kanga B."/>
            <person name="Kashin S."/>
            <person name="Khazanovich D."/>
            <person name="Kisner P."/>
            <person name="Lance K."/>
            <person name="Lara M."/>
            <person name="Lee W."/>
            <person name="Lennon N."/>
            <person name="Letendre F."/>
            <person name="LeVine R."/>
            <person name="Lipovsky A."/>
            <person name="Liu X."/>
            <person name="Liu J."/>
            <person name="Liu S."/>
            <person name="Lokyitsang T."/>
            <person name="Lokyitsang Y."/>
            <person name="Lubonja R."/>
            <person name="Lui A."/>
            <person name="MacDonald P."/>
            <person name="Magnisalis V."/>
            <person name="Maru K."/>
            <person name="Matthews C."/>
            <person name="McCusker W."/>
            <person name="McDonough S."/>
            <person name="Mehta T."/>
            <person name="Meldrim J."/>
            <person name="Meneus L."/>
            <person name="Mihai O."/>
            <person name="Mihalev A."/>
            <person name="Mihova T."/>
            <person name="Mittelman R."/>
            <person name="Mlenga V."/>
            <person name="Montmayeur A."/>
            <person name="Mulrain L."/>
            <person name="Navidi A."/>
            <person name="Naylor J."/>
            <person name="Negash T."/>
            <person name="Nguyen T."/>
            <person name="Nguyen N."/>
            <person name="Nicol R."/>
            <person name="Norbu C."/>
            <person name="Norbu N."/>
            <person name="Novod N."/>
            <person name="O'Neill B."/>
            <person name="Osman S."/>
            <person name="Markiewicz E."/>
            <person name="Oyono O.L."/>
            <person name="Patti C."/>
            <person name="Phunkhang P."/>
            <person name="Pierre F."/>
            <person name="Priest M."/>
            <person name="Raghuraman S."/>
            <person name="Rege F."/>
            <person name="Reyes R."/>
            <person name="Rise C."/>
            <person name="Rogov P."/>
            <person name="Ross K."/>
            <person name="Ryan E."/>
            <person name="Settipalli S."/>
            <person name="Shea T."/>
            <person name="Sherpa N."/>
            <person name="Shi L."/>
            <person name="Shih D."/>
            <person name="Sparrow T."/>
            <person name="Spaulding J."/>
            <person name="Stalker J."/>
            <person name="Stange-Thomann N."/>
            <person name="Stavropoulos S."/>
            <person name="Stone C."/>
            <person name="Strader C."/>
            <person name="Tesfaye S."/>
            <person name="Thomson T."/>
            <person name="Thoulutsang Y."/>
            <person name="Thoulutsang D."/>
            <person name="Topham K."/>
            <person name="Topping I."/>
            <person name="Tsamla T."/>
            <person name="Vassiliev H."/>
            <person name="Vo A."/>
            <person name="Wangchuk T."/>
            <person name="Wangdi T."/>
            <person name="Weiand M."/>
            <person name="Wilkinson J."/>
            <person name="Wilson A."/>
            <person name="Yadav S."/>
            <person name="Young G."/>
            <person name="Yu Q."/>
            <person name="Zembek L."/>
            <person name="Zhong D."/>
            <person name="Zimmer A."/>
            <person name="Zwirko Z."/>
            <person name="Jaffe D.B."/>
            <person name="Alvarez P."/>
            <person name="Brockman W."/>
            <person name="Butler J."/>
            <person name="Chin C."/>
            <person name="Gnerre S."/>
            <person name="Grabherr M."/>
            <person name="Kleber M."/>
            <person name="Mauceli E."/>
            <person name="MacCallum I."/>
        </authorList>
    </citation>
    <scope>NUCLEOTIDE SEQUENCE [LARGE SCALE GENOMIC DNA]</scope>
    <source>
        <strain evidence="2">Tucson 15287-2541.00</strain>
    </source>
</reference>
<gene>
    <name evidence="1" type="primary">Dgri\GH11946</name>
    <name evidence="1" type="ORF">Dgri_GH11946</name>
</gene>
<sequence length="56" mass="6048">MSHYLSLPVSLADRCDVCAAANATVECPARESAPYWKSGLGLVLFLALARFVVRAH</sequence>
<dbReference type="InParanoid" id="B4K1E3"/>
<dbReference type="EMBL" id="CH917161">
    <property type="protein sequence ID" value="EDV90392.1"/>
    <property type="molecule type" value="Genomic_DNA"/>
</dbReference>
<keyword evidence="2" id="KW-1185">Reference proteome</keyword>
<protein>
    <submittedName>
        <fullName evidence="1">GH11946</fullName>
    </submittedName>
</protein>
<dbReference type="AlphaFoldDB" id="B4K1E3"/>
<name>B4K1E3_DROGR</name>
<dbReference type="Proteomes" id="UP000001070">
    <property type="component" value="Unassembled WGS sequence"/>
</dbReference>